<proteinExistence type="predicted"/>
<dbReference type="OrthoDB" id="3791063at2759"/>
<evidence type="ECO:0000313" key="3">
    <source>
        <dbReference type="Proteomes" id="UP000800036"/>
    </source>
</evidence>
<dbReference type="EMBL" id="ML976696">
    <property type="protein sequence ID" value="KAF1971031.1"/>
    <property type="molecule type" value="Genomic_DNA"/>
</dbReference>
<organism evidence="2 3">
    <name type="scientific">Bimuria novae-zelandiae CBS 107.79</name>
    <dbReference type="NCBI Taxonomy" id="1447943"/>
    <lineage>
        <taxon>Eukaryota</taxon>
        <taxon>Fungi</taxon>
        <taxon>Dikarya</taxon>
        <taxon>Ascomycota</taxon>
        <taxon>Pezizomycotina</taxon>
        <taxon>Dothideomycetes</taxon>
        <taxon>Pleosporomycetidae</taxon>
        <taxon>Pleosporales</taxon>
        <taxon>Massarineae</taxon>
        <taxon>Didymosphaeriaceae</taxon>
        <taxon>Bimuria</taxon>
    </lineage>
</organism>
<feature type="compositionally biased region" description="Polar residues" evidence="1">
    <location>
        <begin position="539"/>
        <end position="551"/>
    </location>
</feature>
<feature type="compositionally biased region" description="Low complexity" evidence="1">
    <location>
        <begin position="379"/>
        <end position="392"/>
    </location>
</feature>
<feature type="compositionally biased region" description="Pro residues" evidence="1">
    <location>
        <begin position="292"/>
        <end position="303"/>
    </location>
</feature>
<feature type="compositionally biased region" description="Basic and acidic residues" evidence="1">
    <location>
        <begin position="627"/>
        <end position="651"/>
    </location>
</feature>
<accession>A0A6A5V1A6</accession>
<evidence type="ECO:0000256" key="1">
    <source>
        <dbReference type="SAM" id="MobiDB-lite"/>
    </source>
</evidence>
<feature type="region of interest" description="Disordered" evidence="1">
    <location>
        <begin position="370"/>
        <end position="472"/>
    </location>
</feature>
<feature type="compositionally biased region" description="Basic residues" evidence="1">
    <location>
        <begin position="407"/>
        <end position="423"/>
    </location>
</feature>
<feature type="compositionally biased region" description="Basic and acidic residues" evidence="1">
    <location>
        <begin position="446"/>
        <end position="466"/>
    </location>
</feature>
<feature type="region of interest" description="Disordered" evidence="1">
    <location>
        <begin position="609"/>
        <end position="664"/>
    </location>
</feature>
<reference evidence="2" key="1">
    <citation type="journal article" date="2020" name="Stud. Mycol.">
        <title>101 Dothideomycetes genomes: a test case for predicting lifestyles and emergence of pathogens.</title>
        <authorList>
            <person name="Haridas S."/>
            <person name="Albert R."/>
            <person name="Binder M."/>
            <person name="Bloem J."/>
            <person name="Labutti K."/>
            <person name="Salamov A."/>
            <person name="Andreopoulos B."/>
            <person name="Baker S."/>
            <person name="Barry K."/>
            <person name="Bills G."/>
            <person name="Bluhm B."/>
            <person name="Cannon C."/>
            <person name="Castanera R."/>
            <person name="Culley D."/>
            <person name="Daum C."/>
            <person name="Ezra D."/>
            <person name="Gonzalez J."/>
            <person name="Henrissat B."/>
            <person name="Kuo A."/>
            <person name="Liang C."/>
            <person name="Lipzen A."/>
            <person name="Lutzoni F."/>
            <person name="Magnuson J."/>
            <person name="Mondo S."/>
            <person name="Nolan M."/>
            <person name="Ohm R."/>
            <person name="Pangilinan J."/>
            <person name="Park H.-J."/>
            <person name="Ramirez L."/>
            <person name="Alfaro M."/>
            <person name="Sun H."/>
            <person name="Tritt A."/>
            <person name="Yoshinaga Y."/>
            <person name="Zwiers L.-H."/>
            <person name="Turgeon B."/>
            <person name="Goodwin S."/>
            <person name="Spatafora J."/>
            <person name="Crous P."/>
            <person name="Grigoriev I."/>
        </authorList>
    </citation>
    <scope>NUCLEOTIDE SEQUENCE</scope>
    <source>
        <strain evidence="2">CBS 107.79</strain>
    </source>
</reference>
<protein>
    <submittedName>
        <fullName evidence="2">Uncharacterized protein</fullName>
    </submittedName>
</protein>
<evidence type="ECO:0000313" key="2">
    <source>
        <dbReference type="EMBL" id="KAF1971031.1"/>
    </source>
</evidence>
<feature type="compositionally biased region" description="Basic residues" evidence="1">
    <location>
        <begin position="652"/>
        <end position="664"/>
    </location>
</feature>
<feature type="region of interest" description="Disordered" evidence="1">
    <location>
        <begin position="577"/>
        <end position="597"/>
    </location>
</feature>
<dbReference type="Proteomes" id="UP000800036">
    <property type="component" value="Unassembled WGS sequence"/>
</dbReference>
<keyword evidence="3" id="KW-1185">Reference proteome</keyword>
<gene>
    <name evidence="2" type="ORF">BU23DRAFT_570287</name>
</gene>
<dbReference type="AlphaFoldDB" id="A0A6A5V1A6"/>
<feature type="region of interest" description="Disordered" evidence="1">
    <location>
        <begin position="1"/>
        <end position="35"/>
    </location>
</feature>
<feature type="region of interest" description="Disordered" evidence="1">
    <location>
        <begin position="537"/>
        <end position="564"/>
    </location>
</feature>
<feature type="compositionally biased region" description="Low complexity" evidence="1">
    <location>
        <begin position="241"/>
        <end position="252"/>
    </location>
</feature>
<feature type="region of interest" description="Disordered" evidence="1">
    <location>
        <begin position="212"/>
        <end position="348"/>
    </location>
</feature>
<feature type="compositionally biased region" description="Polar residues" evidence="1">
    <location>
        <begin position="263"/>
        <end position="278"/>
    </location>
</feature>
<name>A0A6A5V1A6_9PLEO</name>
<sequence length="765" mass="86054">MGFQGPMPSQHPTGQFHGHNAMTHGFPGHQQQSHPHDETFNEQLAFFSIHRPLSAKSWDDATPVQHRLASSEIRKSLAKLQHNRPTSVKDTLMNLKSDSARRVINALVEEQNDKLSQSDPTSEWIIAGIDVQKELVKQWPSQKKIIKCIEVFLKTEPAQDFDDDQFGAPPLQDPFEGGGACVNHGHRNLQQHGSNMIDAEPQVIRTVPSMGNLQFHDHGHERDPVPVREEFPPPPHHVQRGPAHGVHPHGGANQAHNHGAPGQGQNPHLGSHPGQQVHGSAHAFQHHGDGGIPPPPPHGPPPNQHAGPQVVPPPFDPHEQPRHMSAGHPEPMSVHGAMPGQHFAPPEILDPHMLKHQKSKSKSLRREYHVLQEPESESESGNSDSGSHFSSRSVEDGAYGFVERSRTRGRKRSQTRSRGRSAPRSRSNDRVRLPKVYNVKKSHGRTRSDVEIIHEDRPKFSSKDSSPRSSAAAIPTQPIINVHIDNGNEHTRERTGDRGREVYTSEHDPRHSGNPMPTPGFSYPVYAKNDRFDAHPMSRHSSIGGSDTGSSVIDGHSSVYTSDDSIFSEPIRPRLHSRTTSEVGAGPQLRSRNMPLPRDEAFIPPYRQQKPRFPVDDYPHAHRPRGSLHEDRIEPHRSRGSLHEDRIEPHRSSTHRRPSMSARRHSVQIGNPFNPRYAHPSRSYNEVLPSYAYKPEPPPQRYIADDRPNPFELRAMADQLEAMDYINHSRRSGMPSRRNSMRGRMAPEVDEWAYRPPMYDAYRHV</sequence>
<feature type="compositionally biased region" description="Basic and acidic residues" evidence="1">
    <location>
        <begin position="215"/>
        <end position="231"/>
    </location>
</feature>